<gene>
    <name evidence="1" type="ORF">N7472_010710</name>
</gene>
<reference evidence="1" key="1">
    <citation type="submission" date="2022-11" db="EMBL/GenBank/DDBJ databases">
        <authorList>
            <person name="Petersen C."/>
        </authorList>
    </citation>
    <scope>NUCLEOTIDE SEQUENCE</scope>
    <source>
        <strain evidence="1">IBT 16849</strain>
    </source>
</reference>
<reference evidence="1" key="2">
    <citation type="journal article" date="2023" name="IMA Fungus">
        <title>Comparative genomic study of the Penicillium genus elucidates a diverse pangenome and 15 lateral gene transfer events.</title>
        <authorList>
            <person name="Petersen C."/>
            <person name="Sorensen T."/>
            <person name="Nielsen M.R."/>
            <person name="Sondergaard T.E."/>
            <person name="Sorensen J.L."/>
            <person name="Fitzpatrick D.A."/>
            <person name="Frisvad J.C."/>
            <person name="Nielsen K.L."/>
        </authorList>
    </citation>
    <scope>NUCLEOTIDE SEQUENCE</scope>
    <source>
        <strain evidence="1">IBT 16849</strain>
    </source>
</reference>
<protein>
    <submittedName>
        <fullName evidence="1">Uncharacterized protein</fullName>
    </submittedName>
</protein>
<evidence type="ECO:0000313" key="2">
    <source>
        <dbReference type="Proteomes" id="UP001150879"/>
    </source>
</evidence>
<accession>A0A9W9IW81</accession>
<name>A0A9W9IW81_9EURO</name>
<dbReference type="AlphaFoldDB" id="A0A9W9IW81"/>
<dbReference type="OrthoDB" id="4366264at2759"/>
<comment type="caution">
    <text evidence="1">The sequence shown here is derived from an EMBL/GenBank/DDBJ whole genome shotgun (WGS) entry which is preliminary data.</text>
</comment>
<keyword evidence="2" id="KW-1185">Reference proteome</keyword>
<sequence>MPTATPEVSLTEVDPRGNGTTIHNEVGCISVNEQILCNSWTQSTIRTDSETTTVKIHAKVDGSNSEHKFIRPGCELTASWPSYYGDVYFKGDDCLYDGEDNIIGCCTQPTLDFVPNPYAHVCEKEYQFWYDQFTIWTDSFPHGDVNALRSGVYGCGVVTKWEVGMDSHDEQGGE</sequence>
<dbReference type="EMBL" id="JAPQKP010000006">
    <property type="protein sequence ID" value="KAJ5185870.1"/>
    <property type="molecule type" value="Genomic_DNA"/>
</dbReference>
<evidence type="ECO:0000313" key="1">
    <source>
        <dbReference type="EMBL" id="KAJ5185870.1"/>
    </source>
</evidence>
<proteinExistence type="predicted"/>
<dbReference type="Proteomes" id="UP001150879">
    <property type="component" value="Unassembled WGS sequence"/>
</dbReference>
<organism evidence="1 2">
    <name type="scientific">Penicillium cf. griseofulvum</name>
    <dbReference type="NCBI Taxonomy" id="2972120"/>
    <lineage>
        <taxon>Eukaryota</taxon>
        <taxon>Fungi</taxon>
        <taxon>Dikarya</taxon>
        <taxon>Ascomycota</taxon>
        <taxon>Pezizomycotina</taxon>
        <taxon>Eurotiomycetes</taxon>
        <taxon>Eurotiomycetidae</taxon>
        <taxon>Eurotiales</taxon>
        <taxon>Aspergillaceae</taxon>
        <taxon>Penicillium</taxon>
    </lineage>
</organism>